<comment type="subcellular location">
    <subcellularLocation>
        <location evidence="1">Membrane</location>
    </subcellularLocation>
</comment>
<dbReference type="SUPFAM" id="SSF48726">
    <property type="entry name" value="Immunoglobulin"/>
    <property type="match status" value="1"/>
</dbReference>
<proteinExistence type="predicted"/>
<dbReference type="InterPro" id="IPR036179">
    <property type="entry name" value="Ig-like_dom_sf"/>
</dbReference>
<evidence type="ECO:0000256" key="3">
    <source>
        <dbReference type="ARBA" id="ARBA00022989"/>
    </source>
</evidence>
<organism evidence="8 9">
    <name type="scientific">Erpetoichthys calabaricus</name>
    <name type="common">Rope fish</name>
    <name type="synonym">Calamoichthys calabaricus</name>
    <dbReference type="NCBI Taxonomy" id="27687"/>
    <lineage>
        <taxon>Eukaryota</taxon>
        <taxon>Metazoa</taxon>
        <taxon>Chordata</taxon>
        <taxon>Craniata</taxon>
        <taxon>Vertebrata</taxon>
        <taxon>Euteleostomi</taxon>
        <taxon>Actinopterygii</taxon>
        <taxon>Polypteriformes</taxon>
        <taxon>Polypteridae</taxon>
        <taxon>Erpetoichthys</taxon>
    </lineage>
</organism>
<dbReference type="InterPro" id="IPR013106">
    <property type="entry name" value="Ig_V-set"/>
</dbReference>
<reference evidence="8" key="2">
    <citation type="submission" date="2025-08" db="UniProtKB">
        <authorList>
            <consortium name="Ensembl"/>
        </authorList>
    </citation>
    <scope>IDENTIFICATION</scope>
</reference>
<dbReference type="PANTHER" id="PTHR19256:SF65">
    <property type="entry name" value="T CELL RECEPTOR GAMMA CONSTANT 1-RELATED"/>
    <property type="match status" value="1"/>
</dbReference>
<evidence type="ECO:0000259" key="7">
    <source>
        <dbReference type="Pfam" id="PF07686"/>
    </source>
</evidence>
<keyword evidence="9" id="KW-1185">Reference proteome</keyword>
<evidence type="ECO:0000256" key="5">
    <source>
        <dbReference type="ARBA" id="ARBA00023170"/>
    </source>
</evidence>
<dbReference type="Ensembl" id="ENSECRT00000011839.1">
    <property type="protein sequence ID" value="ENSECRP00000011648.1"/>
    <property type="gene ID" value="ENSECRG00000007761.1"/>
</dbReference>
<name>A0A8C4S516_ERPCA</name>
<evidence type="ECO:0000256" key="1">
    <source>
        <dbReference type="ARBA" id="ARBA00004370"/>
    </source>
</evidence>
<keyword evidence="4" id="KW-0472">Membrane</keyword>
<sequence>DTLQESQGPEDVTATSVTKNIIHWYQQRPGQPLEWLQYIKSNMDRKFAPGTDGKFTAMKDKDSCLLSVLNLERNNAAVYACAYWSYNSTTPRGAWQPQHKVLTVG</sequence>
<reference evidence="8" key="3">
    <citation type="submission" date="2025-09" db="UniProtKB">
        <authorList>
            <consortium name="Ensembl"/>
        </authorList>
    </citation>
    <scope>IDENTIFICATION</scope>
</reference>
<keyword evidence="6" id="KW-0393">Immunoglobulin domain</keyword>
<dbReference type="PANTHER" id="PTHR19256">
    <property type="entry name" value="T-CELL RECEPTOR GAMMA CHAIN"/>
    <property type="match status" value="1"/>
</dbReference>
<dbReference type="AlphaFoldDB" id="A0A8C4S516"/>
<evidence type="ECO:0000313" key="9">
    <source>
        <dbReference type="Proteomes" id="UP000694620"/>
    </source>
</evidence>
<dbReference type="InterPro" id="IPR051117">
    <property type="entry name" value="TRG_var/const_region"/>
</dbReference>
<evidence type="ECO:0000256" key="4">
    <source>
        <dbReference type="ARBA" id="ARBA00023136"/>
    </source>
</evidence>
<keyword evidence="3" id="KW-1133">Transmembrane helix</keyword>
<evidence type="ECO:0000256" key="2">
    <source>
        <dbReference type="ARBA" id="ARBA00022692"/>
    </source>
</evidence>
<dbReference type="InterPro" id="IPR013783">
    <property type="entry name" value="Ig-like_fold"/>
</dbReference>
<evidence type="ECO:0000313" key="8">
    <source>
        <dbReference type="Ensembl" id="ENSECRP00000011648.1"/>
    </source>
</evidence>
<accession>A0A8C4S516</accession>
<dbReference type="GO" id="GO:0016020">
    <property type="term" value="C:membrane"/>
    <property type="evidence" value="ECO:0007669"/>
    <property type="project" value="UniProtKB-SubCell"/>
</dbReference>
<evidence type="ECO:0000256" key="6">
    <source>
        <dbReference type="ARBA" id="ARBA00023319"/>
    </source>
</evidence>
<keyword evidence="5" id="KW-0675">Receptor</keyword>
<feature type="domain" description="Immunoglobulin V-set" evidence="7">
    <location>
        <begin position="20"/>
        <end position="88"/>
    </location>
</feature>
<keyword evidence="2" id="KW-0812">Transmembrane</keyword>
<dbReference type="Pfam" id="PF07686">
    <property type="entry name" value="V-set"/>
    <property type="match status" value="1"/>
</dbReference>
<reference evidence="8" key="1">
    <citation type="submission" date="2021-06" db="EMBL/GenBank/DDBJ databases">
        <authorList>
            <consortium name="Wellcome Sanger Institute Data Sharing"/>
        </authorList>
    </citation>
    <scope>NUCLEOTIDE SEQUENCE [LARGE SCALE GENOMIC DNA]</scope>
</reference>
<protein>
    <recommendedName>
        <fullName evidence="7">Immunoglobulin V-set domain-containing protein</fullName>
    </recommendedName>
</protein>
<dbReference type="Gene3D" id="2.60.40.10">
    <property type="entry name" value="Immunoglobulins"/>
    <property type="match status" value="1"/>
</dbReference>
<dbReference type="Proteomes" id="UP000694620">
    <property type="component" value="Chromosome 2"/>
</dbReference>